<keyword evidence="1" id="KW-0732">Signal</keyword>
<dbReference type="EMBL" id="GEBQ01031202">
    <property type="protein sequence ID" value="JAT08775.1"/>
    <property type="molecule type" value="Transcribed_RNA"/>
</dbReference>
<proteinExistence type="predicted"/>
<evidence type="ECO:0000313" key="3">
    <source>
        <dbReference type="EMBL" id="JAT09563.1"/>
    </source>
</evidence>
<dbReference type="EMBL" id="GEBQ01021750">
    <property type="protein sequence ID" value="JAT18227.1"/>
    <property type="molecule type" value="Transcribed_RNA"/>
</dbReference>
<evidence type="ECO:0000256" key="1">
    <source>
        <dbReference type="SAM" id="SignalP"/>
    </source>
</evidence>
<dbReference type="AlphaFoldDB" id="A0A1B6KDP2"/>
<evidence type="ECO:0000313" key="2">
    <source>
        <dbReference type="EMBL" id="JAT08775.1"/>
    </source>
</evidence>
<feature type="non-terminal residue" evidence="3">
    <location>
        <position position="184"/>
    </location>
</feature>
<name>A0A1B6KDP2_9HEMI</name>
<organism evidence="3">
    <name type="scientific">Graphocephala atropunctata</name>
    <dbReference type="NCBI Taxonomy" id="36148"/>
    <lineage>
        <taxon>Eukaryota</taxon>
        <taxon>Metazoa</taxon>
        <taxon>Ecdysozoa</taxon>
        <taxon>Arthropoda</taxon>
        <taxon>Hexapoda</taxon>
        <taxon>Insecta</taxon>
        <taxon>Pterygota</taxon>
        <taxon>Neoptera</taxon>
        <taxon>Paraneoptera</taxon>
        <taxon>Hemiptera</taxon>
        <taxon>Auchenorrhyncha</taxon>
        <taxon>Membracoidea</taxon>
        <taxon>Cicadellidae</taxon>
        <taxon>Cicadellinae</taxon>
        <taxon>Cicadellini</taxon>
        <taxon>Graphocephala</taxon>
    </lineage>
</organism>
<protein>
    <recommendedName>
        <fullName evidence="5">SXP/RAL-2 family protein Ani s 5-like cation-binding domain-containing protein</fullName>
    </recommendedName>
</protein>
<feature type="signal peptide" evidence="1">
    <location>
        <begin position="1"/>
        <end position="20"/>
    </location>
</feature>
<feature type="chain" id="PRO_5008586504" description="SXP/RAL-2 family protein Ani s 5-like cation-binding domain-containing protein" evidence="1">
    <location>
        <begin position="21"/>
        <end position="184"/>
    </location>
</feature>
<gene>
    <name evidence="3" type="ORF">g.13893</name>
    <name evidence="2" type="ORF">g.13894</name>
    <name evidence="4" type="ORF">g.13895</name>
</gene>
<dbReference type="PROSITE" id="PS51257">
    <property type="entry name" value="PROKAR_LIPOPROTEIN"/>
    <property type="match status" value="1"/>
</dbReference>
<sequence>MWRTMIVAVVILVSCIMVEGTPANDVPNKKKSVIQLKPNNKNITSTTRFLGGAISLTPQQKEARMKEIVEQVADAISEDITLAAQTYAEQANQFTKKQADDFFQSVAMTTMVKISSNVEEMKVLISHKEAKKVAKKIAAEAATKGIQALMQRKGKLDLKIMESGVLGITKIVTEFITLALSNKE</sequence>
<dbReference type="EMBL" id="GEBQ01030414">
    <property type="protein sequence ID" value="JAT09563.1"/>
    <property type="molecule type" value="Transcribed_RNA"/>
</dbReference>
<reference evidence="3" key="1">
    <citation type="submission" date="2015-11" db="EMBL/GenBank/DDBJ databases">
        <title>De novo transcriptome assembly of four potential Pierce s Disease insect vectors from Arizona vineyards.</title>
        <authorList>
            <person name="Tassone E.E."/>
        </authorList>
    </citation>
    <scope>NUCLEOTIDE SEQUENCE</scope>
</reference>
<accession>A0A1B6KDP2</accession>
<evidence type="ECO:0000313" key="4">
    <source>
        <dbReference type="EMBL" id="JAT18227.1"/>
    </source>
</evidence>
<evidence type="ECO:0008006" key="5">
    <source>
        <dbReference type="Google" id="ProtNLM"/>
    </source>
</evidence>